<feature type="compositionally biased region" description="Polar residues" evidence="1">
    <location>
        <begin position="22"/>
        <end position="33"/>
    </location>
</feature>
<accession>A0A7E4VYR3</accession>
<reference evidence="2" key="1">
    <citation type="journal article" date="2013" name="Genetics">
        <title>The draft genome and transcriptome of Panagrellus redivivus are shaped by the harsh demands of a free-living lifestyle.</title>
        <authorList>
            <person name="Srinivasan J."/>
            <person name="Dillman A.R."/>
            <person name="Macchietto M.G."/>
            <person name="Heikkinen L."/>
            <person name="Lakso M."/>
            <person name="Fracchia K.M."/>
            <person name="Antoshechkin I."/>
            <person name="Mortazavi A."/>
            <person name="Wong G."/>
            <person name="Sternberg P.W."/>
        </authorList>
    </citation>
    <scope>NUCLEOTIDE SEQUENCE [LARGE SCALE GENOMIC DNA]</scope>
    <source>
        <strain evidence="2">MT8872</strain>
    </source>
</reference>
<name>A0A7E4VYR3_PANRE</name>
<feature type="region of interest" description="Disordered" evidence="1">
    <location>
        <begin position="19"/>
        <end position="71"/>
    </location>
</feature>
<proteinExistence type="predicted"/>
<dbReference type="Proteomes" id="UP000492821">
    <property type="component" value="Unassembled WGS sequence"/>
</dbReference>
<organism evidence="2 3">
    <name type="scientific">Panagrellus redivivus</name>
    <name type="common">Microworm</name>
    <dbReference type="NCBI Taxonomy" id="6233"/>
    <lineage>
        <taxon>Eukaryota</taxon>
        <taxon>Metazoa</taxon>
        <taxon>Ecdysozoa</taxon>
        <taxon>Nematoda</taxon>
        <taxon>Chromadorea</taxon>
        <taxon>Rhabditida</taxon>
        <taxon>Tylenchina</taxon>
        <taxon>Panagrolaimomorpha</taxon>
        <taxon>Panagrolaimoidea</taxon>
        <taxon>Panagrolaimidae</taxon>
        <taxon>Panagrellus</taxon>
    </lineage>
</organism>
<evidence type="ECO:0000313" key="2">
    <source>
        <dbReference type="Proteomes" id="UP000492821"/>
    </source>
</evidence>
<evidence type="ECO:0000256" key="1">
    <source>
        <dbReference type="SAM" id="MobiDB-lite"/>
    </source>
</evidence>
<feature type="compositionally biased region" description="Polar residues" evidence="1">
    <location>
        <begin position="90"/>
        <end position="103"/>
    </location>
</feature>
<dbReference type="AlphaFoldDB" id="A0A7E4VYR3"/>
<sequence length="153" mass="16346">MIAETALLFCASNPAIGLHLRSGNQRSEPNMSKPTPVDTEDLELDLQKGHDSPLSAPVSASLPPSTPTTDCHPSPILLSLHCFWHSTDSFSQNTSNRSRTGVSRPSAHAAQPQSSGPDDAATDPQATGSGLTYAPAPNSRQLLFQTVEFNRQR</sequence>
<feature type="region of interest" description="Disordered" evidence="1">
    <location>
        <begin position="90"/>
        <end position="140"/>
    </location>
</feature>
<reference evidence="3" key="2">
    <citation type="submission" date="2020-10" db="UniProtKB">
        <authorList>
            <consortium name="WormBaseParasite"/>
        </authorList>
    </citation>
    <scope>IDENTIFICATION</scope>
</reference>
<feature type="compositionally biased region" description="Low complexity" evidence="1">
    <location>
        <begin position="52"/>
        <end position="69"/>
    </location>
</feature>
<protein>
    <submittedName>
        <fullName evidence="3">Uncharacterized protein</fullName>
    </submittedName>
</protein>
<evidence type="ECO:0000313" key="3">
    <source>
        <dbReference type="WBParaSite" id="Pan_g5308.t1"/>
    </source>
</evidence>
<dbReference type="WBParaSite" id="Pan_g5308.t1">
    <property type="protein sequence ID" value="Pan_g5308.t1"/>
    <property type="gene ID" value="Pan_g5308"/>
</dbReference>
<keyword evidence="2" id="KW-1185">Reference proteome</keyword>